<feature type="compositionally biased region" description="Acidic residues" evidence="1">
    <location>
        <begin position="98"/>
        <end position="108"/>
    </location>
</feature>
<evidence type="ECO:0000313" key="3">
    <source>
        <dbReference type="Proteomes" id="UP000887568"/>
    </source>
</evidence>
<reference evidence="2" key="1">
    <citation type="submission" date="2022-11" db="UniProtKB">
        <authorList>
            <consortium name="EnsemblMetazoa"/>
        </authorList>
    </citation>
    <scope>IDENTIFICATION</scope>
</reference>
<evidence type="ECO:0008006" key="4">
    <source>
        <dbReference type="Google" id="ProtNLM"/>
    </source>
</evidence>
<organism evidence="2 3">
    <name type="scientific">Patiria miniata</name>
    <name type="common">Bat star</name>
    <name type="synonym">Asterina miniata</name>
    <dbReference type="NCBI Taxonomy" id="46514"/>
    <lineage>
        <taxon>Eukaryota</taxon>
        <taxon>Metazoa</taxon>
        <taxon>Echinodermata</taxon>
        <taxon>Eleutherozoa</taxon>
        <taxon>Asterozoa</taxon>
        <taxon>Asteroidea</taxon>
        <taxon>Valvatacea</taxon>
        <taxon>Valvatida</taxon>
        <taxon>Asterinidae</taxon>
        <taxon>Patiria</taxon>
    </lineage>
</organism>
<dbReference type="EnsemblMetazoa" id="XM_038207006.1">
    <property type="protein sequence ID" value="XP_038062934.1"/>
    <property type="gene ID" value="LOC119733438"/>
</dbReference>
<evidence type="ECO:0000256" key="1">
    <source>
        <dbReference type="SAM" id="MobiDB-lite"/>
    </source>
</evidence>
<dbReference type="OrthoDB" id="10062880at2759"/>
<evidence type="ECO:0000313" key="2">
    <source>
        <dbReference type="EnsemblMetazoa" id="XP_038062934.1"/>
    </source>
</evidence>
<feature type="region of interest" description="Disordered" evidence="1">
    <location>
        <begin position="84"/>
        <end position="142"/>
    </location>
</feature>
<sequence length="536" mass="60411">MSRGPGAGDIDEDLPEVVADHDDSVDEYLQRWGVPELSANFKEHEIDTAALKLLDETSLVELIPKIGLRLKFLQGWRRDFPKQQHAAIRAQKPPLQYSDDDSSDDLTDEHELSDISSQQSNASASVSGASSSSSGTPSHQKKRKMSLFNARTILQTTKVGTAIVAQLQADKVLTKKARCTMTSLLVGFLIENHGLKPSSYEKQCLAESIIEEFPYLKDPEGKGYEAWYMKGANKRPATGYLEERLRYIRKTMLDKEDRNKGKLDAPAEEPPREGTTSSPEEEARMVAWLKDNMEPASKVQEYMALTARQRKNFIGQKKQSLAGILEEFPRILDKDMIAQDFDLVHHPGIADNLFFKWEGLCDSVIAYANFMTPTWKQVLHMQDKVDGTLSTAEKKNLALFLLPVILGGRSKGKRGGRCSLFDSIDAFIDLKPAIINVDNYLDSINAEKRPQPFILALYTTERLSPSQVFLVVERRAIPYPSLIKTVDAAFKAHYVLDINYQPQVKTVWEFLQNVVYELPGIVPPILRDFRAYLVSK</sequence>
<name>A0A914AHS4_PATMI</name>
<dbReference type="InterPro" id="IPR013761">
    <property type="entry name" value="SAM/pointed_sf"/>
</dbReference>
<dbReference type="PANTHER" id="PTHR31025:SF9">
    <property type="entry name" value="SI:DKEY-286J15.1"/>
    <property type="match status" value="1"/>
</dbReference>
<protein>
    <recommendedName>
        <fullName evidence="4">SAM domain-containing protein</fullName>
    </recommendedName>
</protein>
<dbReference type="GeneID" id="119733438"/>
<accession>A0A914AHS4</accession>
<dbReference type="Gene3D" id="1.10.150.50">
    <property type="entry name" value="Transcription Factor, Ets-1"/>
    <property type="match status" value="1"/>
</dbReference>
<dbReference type="AlphaFoldDB" id="A0A914AHS4"/>
<feature type="region of interest" description="Disordered" evidence="1">
    <location>
        <begin position="258"/>
        <end position="281"/>
    </location>
</feature>
<feature type="compositionally biased region" description="Basic and acidic residues" evidence="1">
    <location>
        <begin position="258"/>
        <end position="272"/>
    </location>
</feature>
<dbReference type="RefSeq" id="XP_038062934.1">
    <property type="nucleotide sequence ID" value="XM_038207006.1"/>
</dbReference>
<keyword evidence="3" id="KW-1185">Reference proteome</keyword>
<proteinExistence type="predicted"/>
<dbReference type="Proteomes" id="UP000887568">
    <property type="component" value="Unplaced"/>
</dbReference>
<dbReference type="PANTHER" id="PTHR31025">
    <property type="entry name" value="SI:CH211-196P9.1-RELATED"/>
    <property type="match status" value="1"/>
</dbReference>
<dbReference type="OMA" id="ENSEPEH"/>
<feature type="compositionally biased region" description="Low complexity" evidence="1">
    <location>
        <begin position="114"/>
        <end position="138"/>
    </location>
</feature>
<dbReference type="CDD" id="cd09487">
    <property type="entry name" value="SAM_superfamily"/>
    <property type="match status" value="1"/>
</dbReference>
<dbReference type="SUPFAM" id="SSF47769">
    <property type="entry name" value="SAM/Pointed domain"/>
    <property type="match status" value="1"/>
</dbReference>